<evidence type="ECO:0000256" key="1">
    <source>
        <dbReference type="ARBA" id="ARBA00001974"/>
    </source>
</evidence>
<keyword evidence="11" id="KW-1185">Reference proteome</keyword>
<dbReference type="Pfam" id="PF12806">
    <property type="entry name" value="Acyl-CoA_dh_C"/>
    <property type="match status" value="1"/>
</dbReference>
<dbReference type="Pfam" id="PF02771">
    <property type="entry name" value="Acyl-CoA_dh_N"/>
    <property type="match status" value="1"/>
</dbReference>
<dbReference type="InterPro" id="IPR009100">
    <property type="entry name" value="AcylCoA_DH/oxidase_NM_dom_sf"/>
</dbReference>
<evidence type="ECO:0000313" key="11">
    <source>
        <dbReference type="Proteomes" id="UP000279959"/>
    </source>
</evidence>
<evidence type="ECO:0000256" key="4">
    <source>
        <dbReference type="ARBA" id="ARBA00022827"/>
    </source>
</evidence>
<keyword evidence="3 5" id="KW-0285">Flavoprotein</keyword>
<evidence type="ECO:0000256" key="2">
    <source>
        <dbReference type="ARBA" id="ARBA00009347"/>
    </source>
</evidence>
<dbReference type="SUPFAM" id="SSF56645">
    <property type="entry name" value="Acyl-CoA dehydrogenase NM domain-like"/>
    <property type="match status" value="1"/>
</dbReference>
<dbReference type="InterPro" id="IPR036250">
    <property type="entry name" value="AcylCo_DH-like_C"/>
</dbReference>
<dbReference type="PANTHER" id="PTHR42803:SF3">
    <property type="entry name" value="ACYL-COA DEHYDROGENASE-RELATED"/>
    <property type="match status" value="1"/>
</dbReference>
<accession>A0A494W4P5</accession>
<reference evidence="10 11" key="1">
    <citation type="submission" date="2018-05" db="EMBL/GenBank/DDBJ databases">
        <title>Complete Genome Sequence of the Nonylphenol-Degrading Bacterium Sphingobium amiense DSM 16289T.</title>
        <authorList>
            <person name="Ootsuka M."/>
            <person name="Nishizawa T."/>
            <person name="Ohta H."/>
        </authorList>
    </citation>
    <scope>NUCLEOTIDE SEQUENCE [LARGE SCALE GENOMIC DNA]</scope>
    <source>
        <strain evidence="10 11">DSM 16289</strain>
    </source>
</reference>
<feature type="domain" description="Acetyl-CoA dehydrogenase-like C-terminal" evidence="9">
    <location>
        <begin position="424"/>
        <end position="538"/>
    </location>
</feature>
<dbReference type="InterPro" id="IPR052166">
    <property type="entry name" value="Diverse_Acyl-CoA_DH"/>
</dbReference>
<evidence type="ECO:0000256" key="5">
    <source>
        <dbReference type="RuleBase" id="RU362125"/>
    </source>
</evidence>
<evidence type="ECO:0000256" key="3">
    <source>
        <dbReference type="ARBA" id="ARBA00022630"/>
    </source>
</evidence>
<evidence type="ECO:0000259" key="7">
    <source>
        <dbReference type="Pfam" id="PF02770"/>
    </source>
</evidence>
<feature type="domain" description="Acyl-CoA dehydrogenase/oxidase C-terminal" evidence="6">
    <location>
        <begin position="247"/>
        <end position="405"/>
    </location>
</feature>
<comment type="cofactor">
    <cofactor evidence="1 5">
        <name>FAD</name>
        <dbReference type="ChEBI" id="CHEBI:57692"/>
    </cofactor>
</comment>
<dbReference type="InterPro" id="IPR025878">
    <property type="entry name" value="Acyl-CoA_dh-like_C_dom"/>
</dbReference>
<dbReference type="PROSITE" id="PS00073">
    <property type="entry name" value="ACYL_COA_DH_2"/>
    <property type="match status" value="1"/>
</dbReference>
<feature type="domain" description="Acyl-CoA dehydrogenase/oxidase N-terminal" evidence="8">
    <location>
        <begin position="38"/>
        <end position="111"/>
    </location>
</feature>
<dbReference type="InterPro" id="IPR006089">
    <property type="entry name" value="Acyl-CoA_DH_CS"/>
</dbReference>
<dbReference type="GO" id="GO:0003995">
    <property type="term" value="F:acyl-CoA dehydrogenase activity"/>
    <property type="evidence" value="ECO:0007669"/>
    <property type="project" value="InterPro"/>
</dbReference>
<dbReference type="Pfam" id="PF00441">
    <property type="entry name" value="Acyl-CoA_dh_1"/>
    <property type="match status" value="1"/>
</dbReference>
<evidence type="ECO:0000259" key="6">
    <source>
        <dbReference type="Pfam" id="PF00441"/>
    </source>
</evidence>
<dbReference type="Gene3D" id="1.20.140.10">
    <property type="entry name" value="Butyryl-CoA Dehydrogenase, subunit A, domain 3"/>
    <property type="match status" value="1"/>
</dbReference>
<proteinExistence type="inferred from homology"/>
<dbReference type="Gene3D" id="2.40.110.10">
    <property type="entry name" value="Butyryl-CoA Dehydrogenase, subunit A, domain 2"/>
    <property type="match status" value="1"/>
</dbReference>
<keyword evidence="5" id="KW-0560">Oxidoreductase</keyword>
<dbReference type="EMBL" id="AP018664">
    <property type="protein sequence ID" value="BBD99191.1"/>
    <property type="molecule type" value="Genomic_DNA"/>
</dbReference>
<dbReference type="KEGG" id="sami:SAMIE_1026920"/>
<gene>
    <name evidence="10" type="ORF">SAMIE_1026920</name>
</gene>
<dbReference type="InterPro" id="IPR037069">
    <property type="entry name" value="AcylCoA_DH/ox_N_sf"/>
</dbReference>
<comment type="similarity">
    <text evidence="2 5">Belongs to the acyl-CoA dehydrogenase family.</text>
</comment>
<dbReference type="PANTHER" id="PTHR42803">
    <property type="entry name" value="ACYL-COA DEHYDROGENASE"/>
    <property type="match status" value="1"/>
</dbReference>
<evidence type="ECO:0000313" key="10">
    <source>
        <dbReference type="EMBL" id="BBD99191.1"/>
    </source>
</evidence>
<dbReference type="InterPro" id="IPR013786">
    <property type="entry name" value="AcylCoA_DH/ox_N"/>
</dbReference>
<feature type="domain" description="Acyl-CoA oxidase/dehydrogenase middle" evidence="7">
    <location>
        <begin position="121"/>
        <end position="231"/>
    </location>
</feature>
<dbReference type="InterPro" id="IPR046373">
    <property type="entry name" value="Acyl-CoA_Oxase/DH_mid-dom_sf"/>
</dbReference>
<dbReference type="Proteomes" id="UP000279959">
    <property type="component" value="Chromosome"/>
</dbReference>
<organism evidence="10 11">
    <name type="scientific">Sphingobium amiense</name>
    <dbReference type="NCBI Taxonomy" id="135719"/>
    <lineage>
        <taxon>Bacteria</taxon>
        <taxon>Pseudomonadati</taxon>
        <taxon>Pseudomonadota</taxon>
        <taxon>Alphaproteobacteria</taxon>
        <taxon>Sphingomonadales</taxon>
        <taxon>Sphingomonadaceae</taxon>
        <taxon>Sphingobium</taxon>
    </lineage>
</organism>
<dbReference type="InterPro" id="IPR006091">
    <property type="entry name" value="Acyl-CoA_Oxase/DH_mid-dom"/>
</dbReference>
<dbReference type="InterPro" id="IPR009075">
    <property type="entry name" value="AcylCo_DH/oxidase_C"/>
</dbReference>
<evidence type="ECO:0000259" key="8">
    <source>
        <dbReference type="Pfam" id="PF02771"/>
    </source>
</evidence>
<dbReference type="AlphaFoldDB" id="A0A494W4P5"/>
<protein>
    <submittedName>
        <fullName evidence="10">Acyl-CoA dehydrogenase</fullName>
    </submittedName>
</protein>
<name>A0A494W4P5_9SPHN</name>
<sequence length="543" mass="58438">MDVATRLAEDMFVPCAARSDIVEPELKDGAVHVLPEIAAALRQYTELGLFSASFDESLGGLGLSALVCSALYAQFAAANISAAGYPMLSNANARVIAAFGTQAQIDSFARPGIEGRWYGTMCLSEPQAGSSLGDIRTRAVKDGEDALGLRFRLTGNKMWISGGDQDISENIVHLVLAKEPGPDGALIEGTAGISLFIVPKILPDGTRNDVTIAGLNHKMGYRGVPNCLVNFGEAGGAVGWRLGEAGYGLKYMFQMMNEARIAVGTGAAALAYRGYMHALRYAGERLQGRRIGERSGNPVPIIAHADVRAMLLRQKVYAEGALALCFYCADLADAHGDMALQDLLGLLTPVAKSWPSEFGLIANDLAIQVHGGYGYTRDFEVERLWRDNRLNPIHEGTTGIQAQDLLGRKLLRSDGRALQLLRARVEDTARRVGAVAPLAEHGAALLGIFDDIDETLAALAKADPVGAFDNATWFLRAFGHAVVAWLWLDIAILATGGVDDDFRRGKLKACRFFFESELPQARAWLQIVNSESSAHSEMAPSEF</sequence>
<dbReference type="GO" id="GO:0050660">
    <property type="term" value="F:flavin adenine dinucleotide binding"/>
    <property type="evidence" value="ECO:0007669"/>
    <property type="project" value="InterPro"/>
</dbReference>
<dbReference type="SUPFAM" id="SSF47203">
    <property type="entry name" value="Acyl-CoA dehydrogenase C-terminal domain-like"/>
    <property type="match status" value="1"/>
</dbReference>
<dbReference type="Gene3D" id="1.10.540.10">
    <property type="entry name" value="Acyl-CoA dehydrogenase/oxidase, N-terminal domain"/>
    <property type="match status" value="1"/>
</dbReference>
<keyword evidence="4 5" id="KW-0274">FAD</keyword>
<dbReference type="Pfam" id="PF02770">
    <property type="entry name" value="Acyl-CoA_dh_M"/>
    <property type="match status" value="1"/>
</dbReference>
<evidence type="ECO:0000259" key="9">
    <source>
        <dbReference type="Pfam" id="PF12806"/>
    </source>
</evidence>